<dbReference type="RefSeq" id="WP_048100632.1">
    <property type="nucleotide sequence ID" value="NZ_JFZT01000062.1"/>
</dbReference>
<evidence type="ECO:0000256" key="2">
    <source>
        <dbReference type="PROSITE-ProRule" id="PRU00703"/>
    </source>
</evidence>
<evidence type="ECO:0000313" key="5">
    <source>
        <dbReference type="Proteomes" id="UP000024332"/>
    </source>
</evidence>
<feature type="domain" description="CBS" evidence="3">
    <location>
        <begin position="71"/>
        <end position="131"/>
    </location>
</feature>
<evidence type="ECO:0000313" key="4">
    <source>
        <dbReference type="EMBL" id="EZQ01717.1"/>
    </source>
</evidence>
<feature type="domain" description="CBS" evidence="3">
    <location>
        <begin position="135"/>
        <end position="191"/>
    </location>
</feature>
<keyword evidence="4" id="KW-0808">Transferase</keyword>
<dbReference type="GO" id="GO:0016301">
    <property type="term" value="F:kinase activity"/>
    <property type="evidence" value="ECO:0007669"/>
    <property type="project" value="UniProtKB-KW"/>
</dbReference>
<dbReference type="Proteomes" id="UP000024332">
    <property type="component" value="Unassembled WGS sequence"/>
</dbReference>
<gene>
    <name evidence="4" type="ORF">CM19_12290</name>
</gene>
<dbReference type="InterPro" id="IPR000644">
    <property type="entry name" value="CBS_dom"/>
</dbReference>
<dbReference type="SUPFAM" id="SSF54631">
    <property type="entry name" value="CBS-domain pair"/>
    <property type="match status" value="2"/>
</dbReference>
<dbReference type="PROSITE" id="PS51371">
    <property type="entry name" value="CBS"/>
    <property type="match status" value="4"/>
</dbReference>
<proteinExistence type="predicted"/>
<keyword evidence="4" id="KW-0418">Kinase</keyword>
<organism evidence="4 5">
    <name type="scientific">Candidatus Acidianus copahuensis</name>
    <dbReference type="NCBI Taxonomy" id="1160895"/>
    <lineage>
        <taxon>Archaea</taxon>
        <taxon>Thermoproteota</taxon>
        <taxon>Thermoprotei</taxon>
        <taxon>Sulfolobales</taxon>
        <taxon>Sulfolobaceae</taxon>
        <taxon>Acidianus</taxon>
    </lineage>
</organism>
<reference evidence="4 5" key="1">
    <citation type="submission" date="2014-03" db="EMBL/GenBank/DDBJ databases">
        <title>Draft genome sequence of the novel thermoacidophilic archaea Acidianus copahuensis ALE1 strain, isolated from Copahue volcanic area in Neuquen Argentina.</title>
        <authorList>
            <person name="Urbieta M.S."/>
            <person name="Rascovan N."/>
            <person name="Castro C."/>
            <person name="Revale S."/>
            <person name="Giaveno M.A."/>
            <person name="Vazquez M.P."/>
            <person name="Donati E.R."/>
        </authorList>
    </citation>
    <scope>NUCLEOTIDE SEQUENCE [LARGE SCALE GENOMIC DNA]</scope>
    <source>
        <strain evidence="4 5">ALE1</strain>
    </source>
</reference>
<dbReference type="CDD" id="cd02205">
    <property type="entry name" value="CBS_pair_SF"/>
    <property type="match status" value="1"/>
</dbReference>
<comment type="caution">
    <text evidence="4">The sequence shown here is derived from an EMBL/GenBank/DDBJ whole genome shotgun (WGS) entry which is preliminary data.</text>
</comment>
<feature type="domain" description="CBS" evidence="3">
    <location>
        <begin position="200"/>
        <end position="255"/>
    </location>
</feature>
<dbReference type="InterPro" id="IPR051257">
    <property type="entry name" value="Diverse_CBS-Domain"/>
</dbReference>
<dbReference type="SMART" id="SM00116">
    <property type="entry name" value="CBS"/>
    <property type="match status" value="4"/>
</dbReference>
<feature type="domain" description="CBS" evidence="3">
    <location>
        <begin position="3"/>
        <end position="60"/>
    </location>
</feature>
<keyword evidence="5" id="KW-1185">Reference proteome</keyword>
<name>A0A031LHT7_9CREN</name>
<evidence type="ECO:0000256" key="1">
    <source>
        <dbReference type="ARBA" id="ARBA00023122"/>
    </source>
</evidence>
<dbReference type="OrthoDB" id="8919at2157"/>
<dbReference type="PANTHER" id="PTHR43080">
    <property type="entry name" value="CBS DOMAIN-CONTAINING PROTEIN CBSX3, MITOCHONDRIAL"/>
    <property type="match status" value="1"/>
</dbReference>
<protein>
    <submittedName>
        <fullName evidence="4">Histidine kinase</fullName>
    </submittedName>
</protein>
<dbReference type="STRING" id="1160895.CM19_12290"/>
<dbReference type="EMBL" id="JFZT01000062">
    <property type="protein sequence ID" value="EZQ01717.1"/>
    <property type="molecule type" value="Genomic_DNA"/>
</dbReference>
<dbReference type="Gene3D" id="3.10.580.10">
    <property type="entry name" value="CBS-domain"/>
    <property type="match status" value="2"/>
</dbReference>
<dbReference type="AlphaFoldDB" id="A0A031LHT7"/>
<sequence>MGIVRSSIVMRPYDNLLYALKVMVMEYIPKAVVTDEKGFPLGIITQKDIINFVYKKGEETDFDKIYVSEVMKKDIVCVGESIDPLEAAQIMIDKRQPMLVVCSDEGKALGIIIKTDLTQYYAAQIKGVQKVREYMSTPAIAIGPDDSVIEAVKTMVEKDISRVIIVDNDRVSGLLTTTDLLYLLPALKYKECKVSVRDSMSPNIIVVEEEEDLNSAAKLMASRKIKGIPVVEGDRLKGVITTTDVTKALLDDRVRKYLYEVKMYTSTF</sequence>
<keyword evidence="1 2" id="KW-0129">CBS domain</keyword>
<evidence type="ECO:0000259" key="3">
    <source>
        <dbReference type="PROSITE" id="PS51371"/>
    </source>
</evidence>
<dbReference type="InterPro" id="IPR046342">
    <property type="entry name" value="CBS_dom_sf"/>
</dbReference>
<dbReference type="PANTHER" id="PTHR43080:SF2">
    <property type="entry name" value="CBS DOMAIN-CONTAINING PROTEIN"/>
    <property type="match status" value="1"/>
</dbReference>
<dbReference type="Pfam" id="PF00571">
    <property type="entry name" value="CBS"/>
    <property type="match status" value="4"/>
</dbReference>
<accession>A0A031LHT7</accession>